<reference evidence="4" key="1">
    <citation type="submission" date="2016-10" db="EMBL/GenBank/DDBJ databases">
        <authorList>
            <person name="Varghese N."/>
            <person name="Submissions S."/>
        </authorList>
    </citation>
    <scope>NUCLEOTIDE SEQUENCE [LARGE SCALE GENOMIC DNA]</scope>
    <source>
        <strain evidence="4">DSM 43163</strain>
    </source>
</reference>
<dbReference type="RefSeq" id="WP_103944705.1">
    <property type="nucleotide sequence ID" value="NZ_FNVO01000040.1"/>
</dbReference>
<comment type="similarity">
    <text evidence="1">Belongs to the short-chain dehydrogenases/reductases (SDR) family.</text>
</comment>
<gene>
    <name evidence="3" type="ORF">SAMN04489712_14031</name>
</gene>
<dbReference type="InterPro" id="IPR036291">
    <property type="entry name" value="NAD(P)-bd_dom_sf"/>
</dbReference>
<keyword evidence="4" id="KW-1185">Reference proteome</keyword>
<proteinExistence type="inferred from homology"/>
<dbReference type="InterPro" id="IPR002347">
    <property type="entry name" value="SDR_fam"/>
</dbReference>
<evidence type="ECO:0000313" key="4">
    <source>
        <dbReference type="Proteomes" id="UP000236723"/>
    </source>
</evidence>
<sequence length="241" mass="25360">MTREHAVVTGGSSGIGLAVVRRLMKRGLAVTVLDMQPPPDDGPQAFQVDVTREPDVRAALAEAARTAGTPTRLVTCHGIRGEFKPALELNLDAYRRVLDVHLVGTLVTARSLVAGLLADDATNGGSIVTISSTTAYGGWANQADYGVAKAAVEQLTQNLAIEWAPLGVRVNAVAPGHTLTPMVQEMVDQGYDLSATEARMPLGRLCTPDEMAAAIEFLLLDATFSTGVRMPVDGGWTAVGK</sequence>
<dbReference type="AlphaFoldDB" id="A0A1H6E927"/>
<protein>
    <submittedName>
        <fullName evidence="3">NAD(P)-dependent dehydrogenase, short-chain alcohol dehydrogenase family</fullName>
    </submittedName>
</protein>
<dbReference type="Gene3D" id="3.40.50.720">
    <property type="entry name" value="NAD(P)-binding Rossmann-like Domain"/>
    <property type="match status" value="1"/>
</dbReference>
<dbReference type="PRINTS" id="PR00081">
    <property type="entry name" value="GDHRDH"/>
</dbReference>
<evidence type="ECO:0000256" key="1">
    <source>
        <dbReference type="ARBA" id="ARBA00006484"/>
    </source>
</evidence>
<evidence type="ECO:0000256" key="2">
    <source>
        <dbReference type="ARBA" id="ARBA00023002"/>
    </source>
</evidence>
<accession>A0A1H6E927</accession>
<dbReference type="FunFam" id="3.40.50.720:FF:000084">
    <property type="entry name" value="Short-chain dehydrogenase reductase"/>
    <property type="match status" value="1"/>
</dbReference>
<dbReference type="CDD" id="cd05233">
    <property type="entry name" value="SDR_c"/>
    <property type="match status" value="1"/>
</dbReference>
<evidence type="ECO:0000313" key="3">
    <source>
        <dbReference type="EMBL" id="SEG93761.1"/>
    </source>
</evidence>
<dbReference type="EMBL" id="FNVO01000040">
    <property type="protein sequence ID" value="SEG93761.1"/>
    <property type="molecule type" value="Genomic_DNA"/>
</dbReference>
<dbReference type="Pfam" id="PF13561">
    <property type="entry name" value="adh_short_C2"/>
    <property type="match status" value="1"/>
</dbReference>
<keyword evidence="2" id="KW-0560">Oxidoreductase</keyword>
<dbReference type="Proteomes" id="UP000236723">
    <property type="component" value="Unassembled WGS sequence"/>
</dbReference>
<dbReference type="GO" id="GO:0016616">
    <property type="term" value="F:oxidoreductase activity, acting on the CH-OH group of donors, NAD or NADP as acceptor"/>
    <property type="evidence" value="ECO:0007669"/>
    <property type="project" value="TreeGrafter"/>
</dbReference>
<dbReference type="PANTHER" id="PTHR42760">
    <property type="entry name" value="SHORT-CHAIN DEHYDROGENASES/REDUCTASES FAMILY MEMBER"/>
    <property type="match status" value="1"/>
</dbReference>
<dbReference type="PROSITE" id="PS00061">
    <property type="entry name" value="ADH_SHORT"/>
    <property type="match status" value="1"/>
</dbReference>
<organism evidence="3 4">
    <name type="scientific">Thermomonospora echinospora</name>
    <dbReference type="NCBI Taxonomy" id="1992"/>
    <lineage>
        <taxon>Bacteria</taxon>
        <taxon>Bacillati</taxon>
        <taxon>Actinomycetota</taxon>
        <taxon>Actinomycetes</taxon>
        <taxon>Streptosporangiales</taxon>
        <taxon>Thermomonosporaceae</taxon>
        <taxon>Thermomonospora</taxon>
    </lineage>
</organism>
<dbReference type="InterPro" id="IPR020904">
    <property type="entry name" value="Sc_DH/Rdtase_CS"/>
</dbReference>
<name>A0A1H6E927_9ACTN</name>
<dbReference type="OrthoDB" id="286404at2"/>
<dbReference type="SUPFAM" id="SSF51735">
    <property type="entry name" value="NAD(P)-binding Rossmann-fold domains"/>
    <property type="match status" value="1"/>
</dbReference>